<dbReference type="GO" id="GO:0046872">
    <property type="term" value="F:metal ion binding"/>
    <property type="evidence" value="ECO:0007669"/>
    <property type="project" value="UniProtKB-KW"/>
</dbReference>
<dbReference type="PROSITE" id="PS51918">
    <property type="entry name" value="RADICAL_SAM"/>
    <property type="match status" value="1"/>
</dbReference>
<feature type="binding site" evidence="5">
    <location>
        <position position="97"/>
    </location>
    <ligand>
        <name>[4Fe-4S] cluster</name>
        <dbReference type="ChEBI" id="CHEBI:49883"/>
        <note>4Fe-4S-S-AdoMet</note>
    </ligand>
</feature>
<feature type="binding site" evidence="5">
    <location>
        <position position="93"/>
    </location>
    <ligand>
        <name>[4Fe-4S] cluster</name>
        <dbReference type="ChEBI" id="CHEBI:49883"/>
        <note>4Fe-4S-S-AdoMet</note>
    </ligand>
</feature>
<evidence type="ECO:0000256" key="1">
    <source>
        <dbReference type="ARBA" id="ARBA00022691"/>
    </source>
</evidence>
<dbReference type="Proteomes" id="UP000278031">
    <property type="component" value="Unassembled WGS sequence"/>
</dbReference>
<dbReference type="PANTHER" id="PTHR43075">
    <property type="entry name" value="FORMATE LYASE ACTIVATING ENZYME, PUTATIVE (AFU_ORTHOLOGUE AFUA_2G15630)-RELATED"/>
    <property type="match status" value="1"/>
</dbReference>
<feature type="non-terminal residue" evidence="7">
    <location>
        <position position="269"/>
    </location>
</feature>
<comment type="cofactor">
    <cofactor evidence="5">
        <name>[4Fe-4S] cluster</name>
        <dbReference type="ChEBI" id="CHEBI:49883"/>
    </cofactor>
    <text evidence="5">Binds 1 [4Fe-4S] cluster. The cluster is coordinated with 3 cysteines and an exchangeable S-adenosyl-L-methionine.</text>
</comment>
<dbReference type="InterPro" id="IPR016431">
    <property type="entry name" value="Pyrv-formate_lyase-activ_prd"/>
</dbReference>
<dbReference type="InterPro" id="IPR007197">
    <property type="entry name" value="rSAM"/>
</dbReference>
<evidence type="ECO:0000256" key="2">
    <source>
        <dbReference type="ARBA" id="ARBA00022723"/>
    </source>
</evidence>
<accession>A0A497JHA4</accession>
<name>A0A497JHA4_9ARCH</name>
<proteinExistence type="predicted"/>
<keyword evidence="1 5" id="KW-0949">S-adenosyl-L-methionine</keyword>
<comment type="caution">
    <text evidence="7">The sequence shown here is derived from an EMBL/GenBank/DDBJ whole genome shotgun (WGS) entry which is preliminary data.</text>
</comment>
<organism evidence="7 8">
    <name type="scientific">Candidatus Iainarchaeum sp</name>
    <dbReference type="NCBI Taxonomy" id="3101447"/>
    <lineage>
        <taxon>Archaea</taxon>
        <taxon>Candidatus Iainarchaeota</taxon>
        <taxon>Candidatus Iainarchaeia</taxon>
        <taxon>Candidatus Iainarchaeales</taxon>
        <taxon>Candidatus Iainarchaeaceae</taxon>
        <taxon>Candidatus Iainarchaeum</taxon>
    </lineage>
</organism>
<evidence type="ECO:0000256" key="5">
    <source>
        <dbReference type="PIRSR" id="PIRSR004869-50"/>
    </source>
</evidence>
<gene>
    <name evidence="7" type="ORF">DRO04_02310</name>
</gene>
<dbReference type="AlphaFoldDB" id="A0A497JHA4"/>
<dbReference type="Gene3D" id="3.20.20.70">
    <property type="entry name" value="Aldolase class I"/>
    <property type="match status" value="1"/>
</dbReference>
<feature type="binding site" evidence="5">
    <location>
        <position position="100"/>
    </location>
    <ligand>
        <name>[4Fe-4S] cluster</name>
        <dbReference type="ChEBI" id="CHEBI:49883"/>
        <note>4Fe-4S-S-AdoMet</note>
    </ligand>
</feature>
<feature type="domain" description="Radical SAM core" evidence="6">
    <location>
        <begin position="75"/>
        <end position="269"/>
    </location>
</feature>
<dbReference type="SFLD" id="SFLDS00029">
    <property type="entry name" value="Radical_SAM"/>
    <property type="match status" value="1"/>
</dbReference>
<keyword evidence="2 5" id="KW-0479">Metal-binding</keyword>
<dbReference type="InterPro" id="IPR040085">
    <property type="entry name" value="MJ0674-like"/>
</dbReference>
<evidence type="ECO:0000256" key="4">
    <source>
        <dbReference type="ARBA" id="ARBA00023014"/>
    </source>
</evidence>
<evidence type="ECO:0000313" key="8">
    <source>
        <dbReference type="Proteomes" id="UP000278031"/>
    </source>
</evidence>
<keyword evidence="3 5" id="KW-0408">Iron</keyword>
<sequence length="269" mass="30942">MVRGLERYEKILRNEALAKFLIAKEKGLLEKKIEKAEKILQSYTFCERRCKVNRFEELGFCKVGTKWKVFGMHTHLGEEPELIPSATLFAAGCNMRCCYCQNAPHSITPALGVEKSEEEVARWIEKMYLAKHKNINFVGGEPTCYIYNILKTLSLVSNSANIPIIFNTNMYMSEEALEILDGIVDIYLADFRYFNEENAVKYSLAYNYPKAAKRNFIIAKEQAELLIRLLVIPSLVESDALPILEWIAKHLGKDVRLNILAQYRPEFEA</sequence>
<dbReference type="GO" id="GO:0003824">
    <property type="term" value="F:catalytic activity"/>
    <property type="evidence" value="ECO:0007669"/>
    <property type="project" value="InterPro"/>
</dbReference>
<dbReference type="Pfam" id="PF04055">
    <property type="entry name" value="Radical_SAM"/>
    <property type="match status" value="1"/>
</dbReference>
<dbReference type="PIRSF" id="PIRSF004869">
    <property type="entry name" value="PflX_prd"/>
    <property type="match status" value="1"/>
</dbReference>
<dbReference type="SUPFAM" id="SSF102114">
    <property type="entry name" value="Radical SAM enzymes"/>
    <property type="match status" value="1"/>
</dbReference>
<dbReference type="GO" id="GO:0051536">
    <property type="term" value="F:iron-sulfur cluster binding"/>
    <property type="evidence" value="ECO:0007669"/>
    <property type="project" value="UniProtKB-KW"/>
</dbReference>
<evidence type="ECO:0000259" key="6">
    <source>
        <dbReference type="PROSITE" id="PS51918"/>
    </source>
</evidence>
<dbReference type="InterPro" id="IPR058240">
    <property type="entry name" value="rSAM_sf"/>
</dbReference>
<dbReference type="PANTHER" id="PTHR43075:SF1">
    <property type="entry name" value="FORMATE LYASE ACTIVATING ENZYME, PUTATIVE (AFU_ORTHOLOGUE AFUA_2G15630)-RELATED"/>
    <property type="match status" value="1"/>
</dbReference>
<evidence type="ECO:0000313" key="7">
    <source>
        <dbReference type="EMBL" id="RLG70134.1"/>
    </source>
</evidence>
<protein>
    <submittedName>
        <fullName evidence="7">Radical SAM protein</fullName>
    </submittedName>
</protein>
<dbReference type="EMBL" id="QMWP01000080">
    <property type="protein sequence ID" value="RLG70134.1"/>
    <property type="molecule type" value="Genomic_DNA"/>
</dbReference>
<dbReference type="CDD" id="cd01335">
    <property type="entry name" value="Radical_SAM"/>
    <property type="match status" value="1"/>
</dbReference>
<reference evidence="7 8" key="1">
    <citation type="submission" date="2018-06" db="EMBL/GenBank/DDBJ databases">
        <title>Extensive metabolic versatility and redundancy in microbially diverse, dynamic hydrothermal sediments.</title>
        <authorList>
            <person name="Dombrowski N."/>
            <person name="Teske A."/>
            <person name="Baker B.J."/>
        </authorList>
    </citation>
    <scope>NUCLEOTIDE SEQUENCE [LARGE SCALE GENOMIC DNA]</scope>
    <source>
        <strain evidence="7">B51_G17</strain>
    </source>
</reference>
<dbReference type="InterPro" id="IPR013785">
    <property type="entry name" value="Aldolase_TIM"/>
</dbReference>
<evidence type="ECO:0000256" key="3">
    <source>
        <dbReference type="ARBA" id="ARBA00023004"/>
    </source>
</evidence>
<keyword evidence="4 5" id="KW-0411">Iron-sulfur</keyword>